<dbReference type="AlphaFoldDB" id="A0A197JLG8"/>
<evidence type="ECO:0000313" key="3">
    <source>
        <dbReference type="Proteomes" id="UP000078512"/>
    </source>
</evidence>
<keyword evidence="3" id="KW-1185">Reference proteome</keyword>
<dbReference type="Proteomes" id="UP000078512">
    <property type="component" value="Unassembled WGS sequence"/>
</dbReference>
<evidence type="ECO:0000313" key="2">
    <source>
        <dbReference type="EMBL" id="OAQ25813.1"/>
    </source>
</evidence>
<feature type="compositionally biased region" description="Polar residues" evidence="1">
    <location>
        <begin position="1"/>
        <end position="21"/>
    </location>
</feature>
<name>A0A197JLG8_9FUNG</name>
<proteinExistence type="predicted"/>
<feature type="compositionally biased region" description="Polar residues" evidence="1">
    <location>
        <begin position="145"/>
        <end position="157"/>
    </location>
</feature>
<reference evidence="2 3" key="1">
    <citation type="submission" date="2016-05" db="EMBL/GenBank/DDBJ databases">
        <title>Genome sequencing reveals origins of a unique bacterial endosymbiosis in the earliest lineages of terrestrial Fungi.</title>
        <authorList>
            <consortium name="DOE Joint Genome Institute"/>
            <person name="Uehling J."/>
            <person name="Gryganskyi A."/>
            <person name="Hameed K."/>
            <person name="Tschaplinski T."/>
            <person name="Misztal P."/>
            <person name="Wu S."/>
            <person name="Desiro A."/>
            <person name="Vande Pol N."/>
            <person name="Du Z.-Y."/>
            <person name="Zienkiewicz A."/>
            <person name="Zienkiewicz K."/>
            <person name="Morin E."/>
            <person name="Tisserant E."/>
            <person name="Splivallo R."/>
            <person name="Hainaut M."/>
            <person name="Henrissat B."/>
            <person name="Ohm R."/>
            <person name="Kuo A."/>
            <person name="Yan J."/>
            <person name="Lipzen A."/>
            <person name="Nolan M."/>
            <person name="Labutti K."/>
            <person name="Barry K."/>
            <person name="Goldstein A."/>
            <person name="Labbe J."/>
            <person name="Schadt C."/>
            <person name="Tuskan G."/>
            <person name="Grigoriev I."/>
            <person name="Martin F."/>
            <person name="Vilgalys R."/>
            <person name="Bonito G."/>
        </authorList>
    </citation>
    <scope>NUCLEOTIDE SEQUENCE [LARGE SCALE GENOMIC DNA]</scope>
    <source>
        <strain evidence="2 3">AG-77</strain>
    </source>
</reference>
<dbReference type="EMBL" id="KV442074">
    <property type="protein sequence ID" value="OAQ25813.1"/>
    <property type="molecule type" value="Genomic_DNA"/>
</dbReference>
<protein>
    <submittedName>
        <fullName evidence="2">Uncharacterized protein</fullName>
    </submittedName>
</protein>
<gene>
    <name evidence="2" type="ORF">K457DRAFT_22947</name>
</gene>
<feature type="region of interest" description="Disordered" evidence="1">
    <location>
        <begin position="1"/>
        <end position="27"/>
    </location>
</feature>
<feature type="region of interest" description="Disordered" evidence="1">
    <location>
        <begin position="117"/>
        <end position="177"/>
    </location>
</feature>
<evidence type="ECO:0000256" key="1">
    <source>
        <dbReference type="SAM" id="MobiDB-lite"/>
    </source>
</evidence>
<organism evidence="2 3">
    <name type="scientific">Linnemannia elongata AG-77</name>
    <dbReference type="NCBI Taxonomy" id="1314771"/>
    <lineage>
        <taxon>Eukaryota</taxon>
        <taxon>Fungi</taxon>
        <taxon>Fungi incertae sedis</taxon>
        <taxon>Mucoromycota</taxon>
        <taxon>Mortierellomycotina</taxon>
        <taxon>Mortierellomycetes</taxon>
        <taxon>Mortierellales</taxon>
        <taxon>Mortierellaceae</taxon>
        <taxon>Linnemannia</taxon>
    </lineage>
</organism>
<accession>A0A197JLG8</accession>
<sequence>MSATCPSLTRNTRRMSNSPGTHSKDLNTPKSWIHDAVLLVKKLLGPKNHNLGELKLSGTCGRMYPLSIIFVEKHVHLMSLGLTHFKFTASDWKGIISSNSLVGKLTLAQQCEFLDHKSDENQNDNTEAEDSTPGVKKTLIGSRLPVTNKSVLSSNGGATNGGSKKRQNDEAETLQEA</sequence>